<dbReference type="RefSeq" id="WP_022922647.1">
    <property type="nucleotide sequence ID" value="NZ_BMLB01000004.1"/>
</dbReference>
<keyword evidence="2" id="KW-1133">Transmembrane helix</keyword>
<protein>
    <submittedName>
        <fullName evidence="3">Uncharacterized protein</fullName>
    </submittedName>
</protein>
<feature type="transmembrane region" description="Helical" evidence="2">
    <location>
        <begin position="34"/>
        <end position="51"/>
    </location>
</feature>
<accession>A0ABQ2F9Z7</accession>
<sequence>MTIAEDAGSAVLDRQDRTGAAGPRPPRQPTRRRVAVALLLLAALAVAWWWSHPRAFGGPGGEFGARPERLTPVYVVMVELAGHDVELIAGEPRVRVFGGEVQTEVLLCDGANIGIVYGDDAERRCAAPADHRRSTDWDQVVLRFTPSDAGTVAVVDGIDLTYRTGLQRGTEHVGWAGAVVFPLD</sequence>
<evidence type="ECO:0000313" key="3">
    <source>
        <dbReference type="EMBL" id="GGK71911.1"/>
    </source>
</evidence>
<gene>
    <name evidence="3" type="ORF">GCM10011509_20650</name>
</gene>
<dbReference type="Proteomes" id="UP000662111">
    <property type="component" value="Unassembled WGS sequence"/>
</dbReference>
<feature type="region of interest" description="Disordered" evidence="1">
    <location>
        <begin position="1"/>
        <end position="29"/>
    </location>
</feature>
<keyword evidence="2" id="KW-0472">Membrane</keyword>
<organism evidence="3 4">
    <name type="scientific">Ornithinimicrobium pekingense</name>
    <dbReference type="NCBI Taxonomy" id="384677"/>
    <lineage>
        <taxon>Bacteria</taxon>
        <taxon>Bacillati</taxon>
        <taxon>Actinomycetota</taxon>
        <taxon>Actinomycetes</taxon>
        <taxon>Micrococcales</taxon>
        <taxon>Ornithinimicrobiaceae</taxon>
        <taxon>Ornithinimicrobium</taxon>
    </lineage>
</organism>
<evidence type="ECO:0000256" key="2">
    <source>
        <dbReference type="SAM" id="Phobius"/>
    </source>
</evidence>
<dbReference type="EMBL" id="BMLB01000004">
    <property type="protein sequence ID" value="GGK71911.1"/>
    <property type="molecule type" value="Genomic_DNA"/>
</dbReference>
<name>A0ABQ2F9Z7_9MICO</name>
<evidence type="ECO:0000256" key="1">
    <source>
        <dbReference type="SAM" id="MobiDB-lite"/>
    </source>
</evidence>
<keyword evidence="2" id="KW-0812">Transmembrane</keyword>
<comment type="caution">
    <text evidence="3">The sequence shown here is derived from an EMBL/GenBank/DDBJ whole genome shotgun (WGS) entry which is preliminary data.</text>
</comment>
<evidence type="ECO:0000313" key="4">
    <source>
        <dbReference type="Proteomes" id="UP000662111"/>
    </source>
</evidence>
<keyword evidence="4" id="KW-1185">Reference proteome</keyword>
<reference evidence="4" key="1">
    <citation type="journal article" date="2019" name="Int. J. Syst. Evol. Microbiol.">
        <title>The Global Catalogue of Microorganisms (GCM) 10K type strain sequencing project: providing services to taxonomists for standard genome sequencing and annotation.</title>
        <authorList>
            <consortium name="The Broad Institute Genomics Platform"/>
            <consortium name="The Broad Institute Genome Sequencing Center for Infectious Disease"/>
            <person name="Wu L."/>
            <person name="Ma J."/>
        </authorList>
    </citation>
    <scope>NUCLEOTIDE SEQUENCE [LARGE SCALE GENOMIC DNA]</scope>
    <source>
        <strain evidence="4">CGMCC 1.5362</strain>
    </source>
</reference>
<proteinExistence type="predicted"/>